<keyword evidence="3" id="KW-0378">Hydrolase</keyword>
<gene>
    <name evidence="8" type="ORF">CUT44_22530</name>
</gene>
<evidence type="ECO:0000259" key="6">
    <source>
        <dbReference type="Pfam" id="PF13470"/>
    </source>
</evidence>
<dbReference type="EMBL" id="PGGW01000064">
    <property type="protein sequence ID" value="PJE95548.1"/>
    <property type="molecule type" value="Genomic_DNA"/>
</dbReference>
<organism evidence="8 9">
    <name type="scientific">Streptomyces carminius</name>
    <dbReference type="NCBI Taxonomy" id="2665496"/>
    <lineage>
        <taxon>Bacteria</taxon>
        <taxon>Bacillati</taxon>
        <taxon>Actinomycetota</taxon>
        <taxon>Actinomycetes</taxon>
        <taxon>Kitasatosporales</taxon>
        <taxon>Streptomycetaceae</taxon>
        <taxon>Streptomyces</taxon>
    </lineage>
</organism>
<dbReference type="GO" id="GO:0004518">
    <property type="term" value="F:nuclease activity"/>
    <property type="evidence" value="ECO:0007669"/>
    <property type="project" value="UniProtKB-KW"/>
</dbReference>
<dbReference type="InterPro" id="IPR002716">
    <property type="entry name" value="PIN_dom"/>
</dbReference>
<evidence type="ECO:0000256" key="2">
    <source>
        <dbReference type="ARBA" id="ARBA00022723"/>
    </source>
</evidence>
<name>A0A2M8LUB4_9ACTN</name>
<feature type="domain" description="PIN" evidence="6">
    <location>
        <begin position="47"/>
        <end position="155"/>
    </location>
</feature>
<dbReference type="Pfam" id="PF13470">
    <property type="entry name" value="PIN_3"/>
    <property type="match status" value="1"/>
</dbReference>
<keyword evidence="4" id="KW-0460">Magnesium</keyword>
<feature type="region of interest" description="Disordered" evidence="5">
    <location>
        <begin position="1"/>
        <end position="44"/>
    </location>
</feature>
<dbReference type="InterPro" id="IPR058652">
    <property type="entry name" value="VapC50_C"/>
</dbReference>
<feature type="compositionally biased region" description="Low complexity" evidence="5">
    <location>
        <begin position="1"/>
        <end position="19"/>
    </location>
</feature>
<evidence type="ECO:0000259" key="7">
    <source>
        <dbReference type="Pfam" id="PF26343"/>
    </source>
</evidence>
<dbReference type="Proteomes" id="UP000230407">
    <property type="component" value="Unassembled WGS sequence"/>
</dbReference>
<evidence type="ECO:0000256" key="4">
    <source>
        <dbReference type="ARBA" id="ARBA00022842"/>
    </source>
</evidence>
<evidence type="ECO:0000313" key="8">
    <source>
        <dbReference type="EMBL" id="PJE95548.1"/>
    </source>
</evidence>
<accession>A0A2M8LUB4</accession>
<keyword evidence="2" id="KW-0479">Metal-binding</keyword>
<evidence type="ECO:0000256" key="5">
    <source>
        <dbReference type="SAM" id="MobiDB-lite"/>
    </source>
</evidence>
<reference evidence="8 9" key="1">
    <citation type="submission" date="2017-11" db="EMBL/GenBank/DDBJ databases">
        <title>Streptomyces carmine sp. nov., a novel actinomycete isolated from Sophora alopecuroides in Xinjiang, China.</title>
        <authorList>
            <person name="Wang Y."/>
            <person name="Luo X."/>
            <person name="Wan C."/>
            <person name="Zhang L."/>
        </authorList>
    </citation>
    <scope>NUCLEOTIDE SEQUENCE [LARGE SCALE GENOMIC DNA]</scope>
    <source>
        <strain evidence="8 9">TRM SA0054</strain>
    </source>
</reference>
<dbReference type="SUPFAM" id="SSF88723">
    <property type="entry name" value="PIN domain-like"/>
    <property type="match status" value="1"/>
</dbReference>
<comment type="caution">
    <text evidence="8">The sequence shown here is derived from an EMBL/GenBank/DDBJ whole genome shotgun (WGS) entry which is preliminary data.</text>
</comment>
<keyword evidence="9" id="KW-1185">Reference proteome</keyword>
<dbReference type="GO" id="GO:0016787">
    <property type="term" value="F:hydrolase activity"/>
    <property type="evidence" value="ECO:0007669"/>
    <property type="project" value="UniProtKB-KW"/>
</dbReference>
<evidence type="ECO:0000256" key="3">
    <source>
        <dbReference type="ARBA" id="ARBA00022801"/>
    </source>
</evidence>
<protein>
    <submittedName>
        <fullName evidence="8">Uncharacterized protein</fullName>
    </submittedName>
</protein>
<sequence>MCWRSSGSGSSAGRAADGSPTPSTKPGCRTDAGRGPAERPGGNTTVRVFVDTNVLFPFSVMDLMLALTEDAVHEVVRSEQLLLEWERVIVREQRRSPHSAAAVTQAVRRFFADCEIRASAYAHLVDEMPGEDPDDRHHAAAAVAAGAGALITWNLADFPAEDLSEHGVRVLDPDSYLCELYAEVPHEVRETVVRLAEEKRNPPVTALDAVARLAKAGVPRFADLLTHDPELRC</sequence>
<dbReference type="Pfam" id="PF26343">
    <property type="entry name" value="VapC50_C"/>
    <property type="match status" value="1"/>
</dbReference>
<keyword evidence="1" id="KW-0540">Nuclease</keyword>
<proteinExistence type="predicted"/>
<dbReference type="InterPro" id="IPR029060">
    <property type="entry name" value="PIN-like_dom_sf"/>
</dbReference>
<evidence type="ECO:0000313" key="9">
    <source>
        <dbReference type="Proteomes" id="UP000230407"/>
    </source>
</evidence>
<dbReference type="AlphaFoldDB" id="A0A2M8LUB4"/>
<dbReference type="GO" id="GO:0046872">
    <property type="term" value="F:metal ion binding"/>
    <property type="evidence" value="ECO:0007669"/>
    <property type="project" value="UniProtKB-KW"/>
</dbReference>
<evidence type="ECO:0000256" key="1">
    <source>
        <dbReference type="ARBA" id="ARBA00022722"/>
    </source>
</evidence>
<feature type="domain" description="VapC50 C-terminal" evidence="7">
    <location>
        <begin position="173"/>
        <end position="225"/>
    </location>
</feature>